<dbReference type="SMART" id="SM00739">
    <property type="entry name" value="KOW"/>
    <property type="match status" value="2"/>
</dbReference>
<dbReference type="Pfam" id="PF25088">
    <property type="entry name" value="GPKOW_C"/>
    <property type="match status" value="1"/>
</dbReference>
<evidence type="ECO:0000256" key="3">
    <source>
        <dbReference type="ARBA" id="ARBA00022737"/>
    </source>
</evidence>
<evidence type="ECO:0000313" key="8">
    <source>
        <dbReference type="Proteomes" id="UP001159405"/>
    </source>
</evidence>
<name>A0ABN8PDG8_9CNID</name>
<accession>A0ABN8PDG8</accession>
<dbReference type="CDD" id="cd13153">
    <property type="entry name" value="KOW_GPKOW_B"/>
    <property type="match status" value="1"/>
</dbReference>
<sequence length="491" mass="55336">MAEERKIGVSFSFSKRKPAIKSYSSEKNALSIDEDKVKDDEKDYIHSAEEKESLYVKGENKQKEKVIPCLAKNRWILPPDSNFCYSLDRQAAEELMKDISEGDKADNENENVSIPLLLRNALPDVEGFDKDEKLDIAMRPDQSSMEDYQDMPVTSFGAAMLRGMGWKKGETIGGTNKGLAEPIEYIPRSKGLGLGAQRRPPADENRLGKKRKPGDTASSNMSGPIKEGSGRVRHYKGVGEQVQQETSLDYRPGVGVIIEKGPHKNICGKIVAVDIDTSRITVQLHLSKENVAIHQCNARLLDDFEYKTLLSRKDNAKKKDSRTGKEQIRLKTDGENHTKEAHHEASKYPKKDKDSSMSKSGNSNDHHRKKVKCWLFPQTRVRIISKDYEKGKYYNKKVQIVDVVSTERCVCQTDEGRFLEDIPQSALETVVPKTLDSYVRVVKGDHKGQLAVLLKRDTSEFSAVIQLTLDKNVVTVDYDDICEHIGDANEY</sequence>
<feature type="domain" description="G-patch" evidence="6">
    <location>
        <begin position="153"/>
        <end position="199"/>
    </location>
</feature>
<dbReference type="InterPro" id="IPR005824">
    <property type="entry name" value="KOW"/>
</dbReference>
<dbReference type="InterPro" id="IPR000467">
    <property type="entry name" value="G_patch_dom"/>
</dbReference>
<feature type="compositionally biased region" description="Basic and acidic residues" evidence="5">
    <location>
        <begin position="314"/>
        <end position="356"/>
    </location>
</feature>
<comment type="subcellular location">
    <subcellularLocation>
        <location evidence="1">Nucleus</location>
    </subcellularLocation>
</comment>
<proteinExistence type="inferred from homology"/>
<evidence type="ECO:0000256" key="4">
    <source>
        <dbReference type="ARBA" id="ARBA00023242"/>
    </source>
</evidence>
<dbReference type="InterPro" id="IPR045166">
    <property type="entry name" value="Spp2-like"/>
</dbReference>
<dbReference type="InterPro" id="IPR008991">
    <property type="entry name" value="Translation_prot_SH3-like_sf"/>
</dbReference>
<keyword evidence="4" id="KW-0539">Nucleus</keyword>
<organism evidence="7 8">
    <name type="scientific">Porites lobata</name>
    <dbReference type="NCBI Taxonomy" id="104759"/>
    <lineage>
        <taxon>Eukaryota</taxon>
        <taxon>Metazoa</taxon>
        <taxon>Cnidaria</taxon>
        <taxon>Anthozoa</taxon>
        <taxon>Hexacorallia</taxon>
        <taxon>Scleractinia</taxon>
        <taxon>Fungiina</taxon>
        <taxon>Poritidae</taxon>
        <taxon>Porites</taxon>
    </lineage>
</organism>
<evidence type="ECO:0000313" key="7">
    <source>
        <dbReference type="EMBL" id="CAH3141577.1"/>
    </source>
</evidence>
<feature type="region of interest" description="Disordered" evidence="5">
    <location>
        <begin position="314"/>
        <end position="366"/>
    </location>
</feature>
<evidence type="ECO:0000259" key="6">
    <source>
        <dbReference type="PROSITE" id="PS50174"/>
    </source>
</evidence>
<keyword evidence="3" id="KW-0677">Repeat</keyword>
<comment type="caution">
    <text evidence="7">The sequence shown here is derived from an EMBL/GenBank/DDBJ whole genome shotgun (WGS) entry which is preliminary data.</text>
</comment>
<dbReference type="PANTHER" id="PTHR15818:SF2">
    <property type="entry name" value="G-PATCH DOMAIN AND KOW MOTIFS-CONTAINING PROTEIN"/>
    <property type="match status" value="1"/>
</dbReference>
<evidence type="ECO:0000256" key="5">
    <source>
        <dbReference type="SAM" id="MobiDB-lite"/>
    </source>
</evidence>
<evidence type="ECO:0000256" key="2">
    <source>
        <dbReference type="ARBA" id="ARBA00010966"/>
    </source>
</evidence>
<dbReference type="PROSITE" id="PS50174">
    <property type="entry name" value="G_PATCH"/>
    <property type="match status" value="1"/>
</dbReference>
<dbReference type="Gene3D" id="2.30.30.30">
    <property type="match status" value="1"/>
</dbReference>
<dbReference type="InterPro" id="IPR014722">
    <property type="entry name" value="Rib_uL2_dom2"/>
</dbReference>
<dbReference type="InterPro" id="IPR041994">
    <property type="entry name" value="GPKOW_KOW2"/>
</dbReference>
<comment type="similarity">
    <text evidence="2">Belongs to the MOS2 family.</text>
</comment>
<dbReference type="Pfam" id="PF12656">
    <property type="entry name" value="G-patch_2"/>
    <property type="match status" value="1"/>
</dbReference>
<dbReference type="SUPFAM" id="SSF50104">
    <property type="entry name" value="Translation proteins SH3-like domain"/>
    <property type="match status" value="1"/>
</dbReference>
<gene>
    <name evidence="7" type="ORF">PLOB_00041876</name>
</gene>
<dbReference type="Gene3D" id="2.30.30.140">
    <property type="match status" value="1"/>
</dbReference>
<evidence type="ECO:0000256" key="1">
    <source>
        <dbReference type="ARBA" id="ARBA00004123"/>
    </source>
</evidence>
<dbReference type="EMBL" id="CALNXK010000067">
    <property type="protein sequence ID" value="CAH3141577.1"/>
    <property type="molecule type" value="Genomic_DNA"/>
</dbReference>
<dbReference type="InterPro" id="IPR026822">
    <property type="entry name" value="Spp2/MOS2_G-patch"/>
</dbReference>
<keyword evidence="8" id="KW-1185">Reference proteome</keyword>
<dbReference type="Proteomes" id="UP001159405">
    <property type="component" value="Unassembled WGS sequence"/>
</dbReference>
<protein>
    <recommendedName>
        <fullName evidence="6">G-patch domain-containing protein</fullName>
    </recommendedName>
</protein>
<feature type="region of interest" description="Disordered" evidence="5">
    <location>
        <begin position="190"/>
        <end position="234"/>
    </location>
</feature>
<reference evidence="7 8" key="1">
    <citation type="submission" date="2022-05" db="EMBL/GenBank/DDBJ databases">
        <authorList>
            <consortium name="Genoscope - CEA"/>
            <person name="William W."/>
        </authorList>
    </citation>
    <scope>NUCLEOTIDE SEQUENCE [LARGE SCALE GENOMIC DNA]</scope>
</reference>
<dbReference type="PANTHER" id="PTHR15818">
    <property type="entry name" value="G PATCH AND KOW-CONTAINING"/>
    <property type="match status" value="1"/>
</dbReference>
<dbReference type="SMART" id="SM00443">
    <property type="entry name" value="G_patch"/>
    <property type="match status" value="1"/>
</dbReference>